<dbReference type="Gramene" id="Kaladp0076s0238.1.v1.1">
    <property type="protein sequence ID" value="Kaladp0076s0238.1.v1.1.CDS.1"/>
    <property type="gene ID" value="Kaladp0076s0238.v1.1"/>
</dbReference>
<dbReference type="PANTHER" id="PTHR35726">
    <property type="entry name" value="GLUTAMIC ACID-RICH PROTEIN-LIKE"/>
    <property type="match status" value="1"/>
</dbReference>
<evidence type="ECO:0000256" key="1">
    <source>
        <dbReference type="SAM" id="MobiDB-lite"/>
    </source>
</evidence>
<dbReference type="PANTHER" id="PTHR35726:SF4">
    <property type="entry name" value="GLUTAMIC ACID-RICH PROTEIN-LIKE"/>
    <property type="match status" value="1"/>
</dbReference>
<dbReference type="Proteomes" id="UP000594263">
    <property type="component" value="Unplaced"/>
</dbReference>
<feature type="compositionally biased region" description="Basic and acidic residues" evidence="1">
    <location>
        <begin position="40"/>
        <end position="49"/>
    </location>
</feature>
<sequence>MNYFLFEESGDSEADHFDPGRSKAVVDDDDAESCCSDSFEPVRTEDDGRAYPGGRKIKNRRIRSARLSSLDRYDAGEEADSSGVVNVIDDDRTGGAKSKLKNSVSESFSIGSGVTNMDDITDDRLFWEACLAHGYT</sequence>
<name>A0A7N1A1X3_KALFE</name>
<reference evidence="2" key="1">
    <citation type="submission" date="2021-01" db="UniProtKB">
        <authorList>
            <consortium name="EnsemblPlants"/>
        </authorList>
    </citation>
    <scope>IDENTIFICATION</scope>
</reference>
<organism evidence="2 3">
    <name type="scientific">Kalanchoe fedtschenkoi</name>
    <name type="common">Lavender scallops</name>
    <name type="synonym">South American air plant</name>
    <dbReference type="NCBI Taxonomy" id="63787"/>
    <lineage>
        <taxon>Eukaryota</taxon>
        <taxon>Viridiplantae</taxon>
        <taxon>Streptophyta</taxon>
        <taxon>Embryophyta</taxon>
        <taxon>Tracheophyta</taxon>
        <taxon>Spermatophyta</taxon>
        <taxon>Magnoliopsida</taxon>
        <taxon>eudicotyledons</taxon>
        <taxon>Gunneridae</taxon>
        <taxon>Pentapetalae</taxon>
        <taxon>Saxifragales</taxon>
        <taxon>Crassulaceae</taxon>
        <taxon>Kalanchoe</taxon>
    </lineage>
</organism>
<protein>
    <submittedName>
        <fullName evidence="2">Uncharacterized protein</fullName>
    </submittedName>
</protein>
<feature type="compositionally biased region" description="Basic and acidic residues" evidence="1">
    <location>
        <begin position="13"/>
        <end position="26"/>
    </location>
</feature>
<feature type="region of interest" description="Disordered" evidence="1">
    <location>
        <begin position="1"/>
        <end position="54"/>
    </location>
</feature>
<dbReference type="AlphaFoldDB" id="A0A7N1A1X3"/>
<evidence type="ECO:0000313" key="2">
    <source>
        <dbReference type="EnsemblPlants" id="Kaladp0076s0238.1.v1.1.CDS.1"/>
    </source>
</evidence>
<keyword evidence="3" id="KW-1185">Reference proteome</keyword>
<evidence type="ECO:0000313" key="3">
    <source>
        <dbReference type="Proteomes" id="UP000594263"/>
    </source>
</evidence>
<dbReference type="EnsemblPlants" id="Kaladp0076s0238.1.v1.1">
    <property type="protein sequence ID" value="Kaladp0076s0238.1.v1.1.CDS.1"/>
    <property type="gene ID" value="Kaladp0076s0238.v1.1"/>
</dbReference>
<proteinExistence type="predicted"/>
<accession>A0A7N1A1X3</accession>